<dbReference type="AlphaFoldDB" id="A0A8S4RN02"/>
<accession>A0A8S4RN02</accession>
<evidence type="ECO:0000313" key="2">
    <source>
        <dbReference type="Proteomes" id="UP000838756"/>
    </source>
</evidence>
<dbReference type="Proteomes" id="UP000838756">
    <property type="component" value="Unassembled WGS sequence"/>
</dbReference>
<comment type="caution">
    <text evidence="1">The sequence shown here is derived from an EMBL/GenBank/DDBJ whole genome shotgun (WGS) entry which is preliminary data.</text>
</comment>
<keyword evidence="2" id="KW-1185">Reference proteome</keyword>
<gene>
    <name evidence="1" type="primary">jg23876</name>
    <name evidence="1" type="ORF">PAEG_LOCUS16151</name>
</gene>
<reference evidence="1" key="1">
    <citation type="submission" date="2022-03" db="EMBL/GenBank/DDBJ databases">
        <authorList>
            <person name="Lindestad O."/>
        </authorList>
    </citation>
    <scope>NUCLEOTIDE SEQUENCE</scope>
</reference>
<protein>
    <submittedName>
        <fullName evidence="1">Jg23876 protein</fullName>
    </submittedName>
</protein>
<proteinExistence type="predicted"/>
<sequence length="154" mass="17885">MCEVFWPRRDLPAQTYGIPIGAHAKLPDETKRHRPPVLNQKIYSPKCLKTILSKLASCWLDKSSANSTKRVTKRKWRKKPLLMNTEMKPQRDLKLAVKAKNILEARMRASWRSIQSLPTNCKMCRLKVREVVSKSDKDCVQCSLLFMLYLSLNL</sequence>
<dbReference type="EMBL" id="CAKXAJ010025435">
    <property type="protein sequence ID" value="CAH2239445.1"/>
    <property type="molecule type" value="Genomic_DNA"/>
</dbReference>
<name>A0A8S4RN02_9NEOP</name>
<evidence type="ECO:0000313" key="1">
    <source>
        <dbReference type="EMBL" id="CAH2239445.1"/>
    </source>
</evidence>
<organism evidence="1 2">
    <name type="scientific">Pararge aegeria aegeria</name>
    <dbReference type="NCBI Taxonomy" id="348720"/>
    <lineage>
        <taxon>Eukaryota</taxon>
        <taxon>Metazoa</taxon>
        <taxon>Ecdysozoa</taxon>
        <taxon>Arthropoda</taxon>
        <taxon>Hexapoda</taxon>
        <taxon>Insecta</taxon>
        <taxon>Pterygota</taxon>
        <taxon>Neoptera</taxon>
        <taxon>Endopterygota</taxon>
        <taxon>Lepidoptera</taxon>
        <taxon>Glossata</taxon>
        <taxon>Ditrysia</taxon>
        <taxon>Papilionoidea</taxon>
        <taxon>Nymphalidae</taxon>
        <taxon>Satyrinae</taxon>
        <taxon>Satyrini</taxon>
        <taxon>Parargina</taxon>
        <taxon>Pararge</taxon>
    </lineage>
</organism>